<protein>
    <submittedName>
        <fullName evidence="2">Membrane protein</fullName>
    </submittedName>
</protein>
<name>A0ABN4HWR9_9BURK</name>
<dbReference type="RefSeq" id="WP_053197275.1">
    <property type="nucleotide sequence ID" value="NZ_CP011409.1"/>
</dbReference>
<evidence type="ECO:0000256" key="1">
    <source>
        <dbReference type="SAM" id="Phobius"/>
    </source>
</evidence>
<keyword evidence="1" id="KW-0812">Transmembrane</keyword>
<evidence type="ECO:0000313" key="3">
    <source>
        <dbReference type="Proteomes" id="UP000063429"/>
    </source>
</evidence>
<sequence length="126" mass="14864">MDTTTQGNQELVFDARLQSAKDLAWWLYIFHGLSLVLSLGMLSWLPLIVNYIKRGDAADTFVYSHHRWQIRSFWWYLFWMFAGGVIWMTLVGIPLAVLIWSLAWIWKAFRIIKGWLDLNDNKAMPV</sequence>
<feature type="transmembrane region" description="Helical" evidence="1">
    <location>
        <begin position="25"/>
        <end position="52"/>
    </location>
</feature>
<dbReference type="EMBL" id="CP011409">
    <property type="protein sequence ID" value="AKZ63057.1"/>
    <property type="molecule type" value="Genomic_DNA"/>
</dbReference>
<dbReference type="Proteomes" id="UP000063429">
    <property type="component" value="Chromosome"/>
</dbReference>
<keyword evidence="1" id="KW-1133">Transmembrane helix</keyword>
<feature type="transmembrane region" description="Helical" evidence="1">
    <location>
        <begin position="73"/>
        <end position="106"/>
    </location>
</feature>
<evidence type="ECO:0000313" key="2">
    <source>
        <dbReference type="EMBL" id="AKZ63057.1"/>
    </source>
</evidence>
<gene>
    <name evidence="2" type="ORF">F506_10590</name>
</gene>
<keyword evidence="1" id="KW-0472">Membrane</keyword>
<proteinExistence type="predicted"/>
<keyword evidence="3" id="KW-1185">Reference proteome</keyword>
<organism evidence="2 3">
    <name type="scientific">Herbaspirillum hiltneri N3</name>
    <dbReference type="NCBI Taxonomy" id="1262470"/>
    <lineage>
        <taxon>Bacteria</taxon>
        <taxon>Pseudomonadati</taxon>
        <taxon>Pseudomonadota</taxon>
        <taxon>Betaproteobacteria</taxon>
        <taxon>Burkholderiales</taxon>
        <taxon>Oxalobacteraceae</taxon>
        <taxon>Herbaspirillum</taxon>
    </lineage>
</organism>
<reference evidence="3" key="1">
    <citation type="journal article" date="2015" name="Genome Announc.">
        <title>Complete Genome Sequence of Herbaspirillum hiltneri N3 (DSM 17495), Isolated from Surface-Sterilized Wheat Roots.</title>
        <authorList>
            <person name="Guizelini D."/>
            <person name="Saizaki P.M."/>
            <person name="Coimbra N.A."/>
            <person name="Weiss V.A."/>
            <person name="Faoro H."/>
            <person name="Sfeir M.Z."/>
            <person name="Baura V.A."/>
            <person name="Monteiro R.A."/>
            <person name="Chubatsu L.S."/>
            <person name="Souza E.M."/>
            <person name="Cruz L.M."/>
            <person name="Pedrosa F.O."/>
            <person name="Raittz R.T."/>
            <person name="Marchaukoski J.N."/>
            <person name="Steffens M.B."/>
        </authorList>
    </citation>
    <scope>NUCLEOTIDE SEQUENCE [LARGE SCALE GENOMIC DNA]</scope>
    <source>
        <strain evidence="3">N3</strain>
    </source>
</reference>
<accession>A0ABN4HWR9</accession>